<dbReference type="EMBL" id="GG738861">
    <property type="protein sequence ID" value="EFC45824.1"/>
    <property type="molecule type" value="Genomic_DNA"/>
</dbReference>
<evidence type="ECO:0000313" key="1">
    <source>
        <dbReference type="EMBL" id="EFC45824.1"/>
    </source>
</evidence>
<dbReference type="InParanoid" id="D2VBM9"/>
<name>D2VBM9_NAEGR</name>
<dbReference type="VEuPathDB" id="AmoebaDB:NAEGRDRAFT_66272"/>
<reference evidence="1 2" key="1">
    <citation type="journal article" date="2010" name="Cell">
        <title>The genome of Naegleria gruberi illuminates early eukaryotic versatility.</title>
        <authorList>
            <person name="Fritz-Laylin L.K."/>
            <person name="Prochnik S.E."/>
            <person name="Ginger M.L."/>
            <person name="Dacks J.B."/>
            <person name="Carpenter M.L."/>
            <person name="Field M.C."/>
            <person name="Kuo A."/>
            <person name="Paredez A."/>
            <person name="Chapman J."/>
            <person name="Pham J."/>
            <person name="Shu S."/>
            <person name="Neupane R."/>
            <person name="Cipriano M."/>
            <person name="Mancuso J."/>
            <person name="Tu H."/>
            <person name="Salamov A."/>
            <person name="Lindquist E."/>
            <person name="Shapiro H."/>
            <person name="Lucas S."/>
            <person name="Grigoriev I.V."/>
            <person name="Cande W.Z."/>
            <person name="Fulton C."/>
            <person name="Rokhsar D.S."/>
            <person name="Dawson S.C."/>
        </authorList>
    </citation>
    <scope>NUCLEOTIDE SEQUENCE [LARGE SCALE GENOMIC DNA]</scope>
    <source>
        <strain evidence="1 2">NEG-M</strain>
    </source>
</reference>
<dbReference type="Proteomes" id="UP000006671">
    <property type="component" value="Unassembled WGS sequence"/>
</dbReference>
<evidence type="ECO:0000313" key="2">
    <source>
        <dbReference type="Proteomes" id="UP000006671"/>
    </source>
</evidence>
<protein>
    <submittedName>
        <fullName evidence="1">Predicted protein</fullName>
    </submittedName>
</protein>
<organism evidence="2">
    <name type="scientific">Naegleria gruberi</name>
    <name type="common">Amoeba</name>
    <dbReference type="NCBI Taxonomy" id="5762"/>
    <lineage>
        <taxon>Eukaryota</taxon>
        <taxon>Discoba</taxon>
        <taxon>Heterolobosea</taxon>
        <taxon>Tetramitia</taxon>
        <taxon>Eutetramitia</taxon>
        <taxon>Vahlkampfiidae</taxon>
        <taxon>Naegleria</taxon>
    </lineage>
</organism>
<keyword evidence="2" id="KW-1185">Reference proteome</keyword>
<gene>
    <name evidence="1" type="ORF">NAEGRDRAFT_66272</name>
</gene>
<sequence>MQFLPNTITPGFHISIRVINQPPPSTRNYLETINSNGTLNFAYGSIITPPQNYVHGMIDENVMTDILSHFSLHSMAPLEYHIVQRILVGQPVFIKIPNSTEYGGLFANKLIGLVFQVKNDVLVCVVVKTDGSSVDDCAISKLFKIVQGASVISEDSLFSSGDVNIGNERRKYIYFVLGEFLN</sequence>
<dbReference type="RefSeq" id="XP_002678568.1">
    <property type="nucleotide sequence ID" value="XM_002678522.1"/>
</dbReference>
<accession>D2VBM9</accession>
<proteinExistence type="predicted"/>
<dbReference type="AlphaFoldDB" id="D2VBM9"/>
<dbReference type="GeneID" id="8851618"/>
<dbReference type="KEGG" id="ngr:NAEGRDRAFT_66272"/>